<evidence type="ECO:0000313" key="4">
    <source>
        <dbReference type="Proteomes" id="UP000199546"/>
    </source>
</evidence>
<keyword evidence="1" id="KW-1133">Transmembrane helix</keyword>
<evidence type="ECO:0000313" key="3">
    <source>
        <dbReference type="EMBL" id="SFU07428.1"/>
    </source>
</evidence>
<evidence type="ECO:0000256" key="1">
    <source>
        <dbReference type="SAM" id="Phobius"/>
    </source>
</evidence>
<keyword evidence="4" id="KW-1185">Reference proteome</keyword>
<dbReference type="AlphaFoldDB" id="A0A1I7D6R8"/>
<feature type="domain" description="2TM" evidence="2">
    <location>
        <begin position="13"/>
        <end position="64"/>
    </location>
</feature>
<dbReference type="Pfam" id="PF13239">
    <property type="entry name" value="2TM"/>
    <property type="match status" value="1"/>
</dbReference>
<reference evidence="4" key="1">
    <citation type="submission" date="2016-10" db="EMBL/GenBank/DDBJ databases">
        <authorList>
            <person name="Varghese N."/>
            <person name="Submissions S."/>
        </authorList>
    </citation>
    <scope>NUCLEOTIDE SEQUENCE [LARGE SCALE GENOMIC DNA]</scope>
    <source>
        <strain evidence="4">DSM 46136</strain>
    </source>
</reference>
<feature type="transmembrane region" description="Helical" evidence="1">
    <location>
        <begin position="25"/>
        <end position="46"/>
    </location>
</feature>
<keyword evidence="1" id="KW-0472">Membrane</keyword>
<keyword evidence="1" id="KW-0812">Transmembrane</keyword>
<dbReference type="InterPro" id="IPR025698">
    <property type="entry name" value="2TM_dom"/>
</dbReference>
<dbReference type="EMBL" id="FPBA01000036">
    <property type="protein sequence ID" value="SFU07428.1"/>
    <property type="molecule type" value="Genomic_DNA"/>
</dbReference>
<accession>A0A1I7D6R8</accession>
<organism evidence="3 4">
    <name type="scientific">Geodermatophilus amargosae</name>
    <dbReference type="NCBI Taxonomy" id="1296565"/>
    <lineage>
        <taxon>Bacteria</taxon>
        <taxon>Bacillati</taxon>
        <taxon>Actinomycetota</taxon>
        <taxon>Actinomycetes</taxon>
        <taxon>Geodermatophilales</taxon>
        <taxon>Geodermatophilaceae</taxon>
        <taxon>Geodermatophilus</taxon>
    </lineage>
</organism>
<name>A0A1I7D6R8_9ACTN</name>
<gene>
    <name evidence="3" type="ORF">SAMN05660657_05391</name>
</gene>
<evidence type="ECO:0000259" key="2">
    <source>
        <dbReference type="Pfam" id="PF13239"/>
    </source>
</evidence>
<proteinExistence type="predicted"/>
<dbReference type="RefSeq" id="WP_093584607.1">
    <property type="nucleotide sequence ID" value="NZ_FPBA01000036.1"/>
</dbReference>
<sequence>MDADAKQPTAEDRARRRVEAEVGLAVHRAAYLAVNAGLLLAAGGFAGSWWRLAGWGSGLAVHTGCVLAEIGRLVERELARERVR</sequence>
<dbReference type="STRING" id="1296565.SAMN05660657_05391"/>
<protein>
    <submittedName>
        <fullName evidence="3">2TM domain-containing protein</fullName>
    </submittedName>
</protein>
<dbReference type="Proteomes" id="UP000199546">
    <property type="component" value="Unassembled WGS sequence"/>
</dbReference>